<dbReference type="AlphaFoldDB" id="A0A564Z3D6"/>
<feature type="chain" id="PRO_5021763973" description="LRRCT domain-containing protein" evidence="6">
    <location>
        <begin position="19"/>
        <end position="564"/>
    </location>
</feature>
<dbReference type="InterPro" id="IPR050467">
    <property type="entry name" value="LRFN"/>
</dbReference>
<sequence length="564" mass="62229">MKLLGIGVFLLLQSFCDASTDSADAIICKNSTSAANTSKITVECWIRPSATLIPCKSNWETLHLEVLSDGNQSDTSSLKQTLFSHCGPLRVMAIWEGGPLTHLQRDLFQPLYNLQRLVIRAGKLRFIEKNLLLFLPNLHLLSITDSKSLKRLGTNTLEPLPSQITTLDLSNNQLIDVLQPGMFGNHPLRNLYLQNNKITGLYEESLLGLSELRLLRISGNHLSGSLENALGVNSPNSSSALMSVPQLEILDLASNYLTEINGCKWSGGCENKPVLRKLRVLNLAKNRLTWLDPEAFRGLPRLTELRLEGNPDLFHTGSLPVVLFSLTRDDYPTLKHLAVPQESPGSGVVEMCSNDPLQIGSRIILSAIEHLNKQFCEEAVTKAMVAADTFTQSVTNSTEILDISENEGPVFVFIRKTKRWVLTCIAIGLLLTGVLISGIIFACFYFGIRRSPKIEQENSQETIKPAIVYAHSNMSLHHVYTPEGYRQAYFPIVQPLLNSSPRHSGIATTNGTTQIKSSNLNRHRNTSNSVYSLLSAPPNTTPLMSMSSANLINPQPNGVKQAVV</sequence>
<dbReference type="InterPro" id="IPR001611">
    <property type="entry name" value="Leu-rich_rpt"/>
</dbReference>
<keyword evidence="4" id="KW-0325">Glycoprotein</keyword>
<feature type="transmembrane region" description="Helical" evidence="5">
    <location>
        <begin position="420"/>
        <end position="448"/>
    </location>
</feature>
<evidence type="ECO:0000256" key="6">
    <source>
        <dbReference type="SAM" id="SignalP"/>
    </source>
</evidence>
<accession>A0A564Z3D6</accession>
<dbReference type="Proteomes" id="UP000321570">
    <property type="component" value="Unassembled WGS sequence"/>
</dbReference>
<evidence type="ECO:0000256" key="3">
    <source>
        <dbReference type="ARBA" id="ARBA00022737"/>
    </source>
</evidence>
<organism evidence="7 8">
    <name type="scientific">Hymenolepis diminuta</name>
    <name type="common">Rat tapeworm</name>
    <dbReference type="NCBI Taxonomy" id="6216"/>
    <lineage>
        <taxon>Eukaryota</taxon>
        <taxon>Metazoa</taxon>
        <taxon>Spiralia</taxon>
        <taxon>Lophotrochozoa</taxon>
        <taxon>Platyhelminthes</taxon>
        <taxon>Cestoda</taxon>
        <taxon>Eucestoda</taxon>
        <taxon>Cyclophyllidea</taxon>
        <taxon>Hymenolepididae</taxon>
        <taxon>Hymenolepis</taxon>
    </lineage>
</organism>
<keyword evidence="8" id="KW-1185">Reference proteome</keyword>
<evidence type="ECO:0000313" key="7">
    <source>
        <dbReference type="EMBL" id="VUZ53940.1"/>
    </source>
</evidence>
<protein>
    <recommendedName>
        <fullName evidence="9">LRRCT domain-containing protein</fullName>
    </recommendedName>
</protein>
<dbReference type="Gene3D" id="3.80.10.10">
    <property type="entry name" value="Ribonuclease Inhibitor"/>
    <property type="match status" value="1"/>
</dbReference>
<dbReference type="InterPro" id="IPR003591">
    <property type="entry name" value="Leu-rich_rpt_typical-subtyp"/>
</dbReference>
<dbReference type="SMART" id="SM00369">
    <property type="entry name" value="LRR_TYP"/>
    <property type="match status" value="4"/>
</dbReference>
<dbReference type="InterPro" id="IPR032675">
    <property type="entry name" value="LRR_dom_sf"/>
</dbReference>
<evidence type="ECO:0008006" key="9">
    <source>
        <dbReference type="Google" id="ProtNLM"/>
    </source>
</evidence>
<keyword evidence="5" id="KW-1133">Transmembrane helix</keyword>
<keyword evidence="5" id="KW-0472">Membrane</keyword>
<dbReference type="SUPFAM" id="SSF52058">
    <property type="entry name" value="L domain-like"/>
    <property type="match status" value="1"/>
</dbReference>
<feature type="signal peptide" evidence="6">
    <location>
        <begin position="1"/>
        <end position="18"/>
    </location>
</feature>
<keyword evidence="3" id="KW-0677">Repeat</keyword>
<dbReference type="Pfam" id="PF13855">
    <property type="entry name" value="LRR_8"/>
    <property type="match status" value="2"/>
</dbReference>
<dbReference type="PROSITE" id="PS51450">
    <property type="entry name" value="LRR"/>
    <property type="match status" value="1"/>
</dbReference>
<keyword evidence="5" id="KW-0812">Transmembrane</keyword>
<gene>
    <name evidence="7" type="ORF">WMSIL1_LOCUS12133</name>
</gene>
<evidence type="ECO:0000256" key="2">
    <source>
        <dbReference type="ARBA" id="ARBA00022729"/>
    </source>
</evidence>
<evidence type="ECO:0000256" key="5">
    <source>
        <dbReference type="SAM" id="Phobius"/>
    </source>
</evidence>
<dbReference type="PANTHER" id="PTHR45842">
    <property type="entry name" value="SYNAPTIC ADHESION-LIKE MOLECULE SALM"/>
    <property type="match status" value="1"/>
</dbReference>
<reference evidence="7 8" key="1">
    <citation type="submission" date="2019-07" db="EMBL/GenBank/DDBJ databases">
        <authorList>
            <person name="Jastrzebski P J."/>
            <person name="Paukszto L."/>
            <person name="Jastrzebski P J."/>
        </authorList>
    </citation>
    <scope>NUCLEOTIDE SEQUENCE [LARGE SCALE GENOMIC DNA]</scope>
    <source>
        <strain evidence="7 8">WMS-il1</strain>
    </source>
</reference>
<dbReference type="EMBL" id="CABIJS010000588">
    <property type="protein sequence ID" value="VUZ53940.1"/>
    <property type="molecule type" value="Genomic_DNA"/>
</dbReference>
<evidence type="ECO:0000256" key="1">
    <source>
        <dbReference type="ARBA" id="ARBA00022614"/>
    </source>
</evidence>
<keyword evidence="2 6" id="KW-0732">Signal</keyword>
<evidence type="ECO:0000313" key="8">
    <source>
        <dbReference type="Proteomes" id="UP000321570"/>
    </source>
</evidence>
<dbReference type="PANTHER" id="PTHR45842:SF12">
    <property type="entry name" value="KEKKON 5, ISOFORM A"/>
    <property type="match status" value="1"/>
</dbReference>
<evidence type="ECO:0000256" key="4">
    <source>
        <dbReference type="ARBA" id="ARBA00023180"/>
    </source>
</evidence>
<keyword evidence="1" id="KW-0433">Leucine-rich repeat</keyword>
<name>A0A564Z3D6_HYMDI</name>
<proteinExistence type="predicted"/>